<accession>A0A8J7JKJ6</accession>
<evidence type="ECO:0008006" key="4">
    <source>
        <dbReference type="Google" id="ProtNLM"/>
    </source>
</evidence>
<dbReference type="SUPFAM" id="SSF47794">
    <property type="entry name" value="Rad51 N-terminal domain-like"/>
    <property type="match status" value="1"/>
</dbReference>
<comment type="caution">
    <text evidence="2">The sequence shown here is derived from an EMBL/GenBank/DDBJ whole genome shotgun (WGS) entry which is preliminary data.</text>
</comment>
<dbReference type="AlphaFoldDB" id="A0A8J7JKJ6"/>
<dbReference type="Gene3D" id="1.10.150.20">
    <property type="entry name" value="5' to 3' exonuclease, C-terminal subdomain"/>
    <property type="match status" value="1"/>
</dbReference>
<evidence type="ECO:0000313" key="3">
    <source>
        <dbReference type="Proteomes" id="UP000636888"/>
    </source>
</evidence>
<dbReference type="RefSeq" id="WP_199383861.1">
    <property type="nucleotide sequence ID" value="NZ_JAEMHM010000007.1"/>
</dbReference>
<reference evidence="2" key="1">
    <citation type="submission" date="2020-12" db="EMBL/GenBank/DDBJ databases">
        <title>Geomonas sp. Red875, isolated from river sediment.</title>
        <authorList>
            <person name="Xu Z."/>
            <person name="Zhang Z."/>
            <person name="Masuda Y."/>
            <person name="Itoh H."/>
            <person name="Senoo K."/>
        </authorList>
    </citation>
    <scope>NUCLEOTIDE SEQUENCE</scope>
    <source>
        <strain evidence="2">Red875</strain>
    </source>
</reference>
<gene>
    <name evidence="2" type="ORF">JFN93_09620</name>
</gene>
<evidence type="ECO:0000256" key="1">
    <source>
        <dbReference type="SAM" id="MobiDB-lite"/>
    </source>
</evidence>
<protein>
    <recommendedName>
        <fullName evidence="4">Helix-hairpin-helix domain-containing protein</fullName>
    </recommendedName>
</protein>
<keyword evidence="3" id="KW-1185">Reference proteome</keyword>
<evidence type="ECO:0000313" key="2">
    <source>
        <dbReference type="EMBL" id="MBJ6724965.1"/>
    </source>
</evidence>
<feature type="compositionally biased region" description="Basic and acidic residues" evidence="1">
    <location>
        <begin position="137"/>
        <end position="154"/>
    </location>
</feature>
<sequence length="173" mass="18986">MPQTIKELQEIKGIGRVLAKRLFDAGLDSPAKVAQAGEEGLQKIRGINPRAIATILEQAGQLAENAHEPGAAAETVRRKLTEVRDQVQGLAESTRNRLGDQLSPKCEKKLSSDLVRLVDALQRIEDRSPKKSKRSAKALDKAQRRVEGLEDASAKKVRKGLKKARRAVLKALK</sequence>
<dbReference type="EMBL" id="JAEMHM010000007">
    <property type="protein sequence ID" value="MBJ6724965.1"/>
    <property type="molecule type" value="Genomic_DNA"/>
</dbReference>
<dbReference type="Proteomes" id="UP000636888">
    <property type="component" value="Unassembled WGS sequence"/>
</dbReference>
<dbReference type="GO" id="GO:0000166">
    <property type="term" value="F:nucleotide binding"/>
    <property type="evidence" value="ECO:0007669"/>
    <property type="project" value="InterPro"/>
</dbReference>
<dbReference type="InterPro" id="IPR010995">
    <property type="entry name" value="DNA_repair_Rad51/TF_NusA_a-hlx"/>
</dbReference>
<proteinExistence type="predicted"/>
<name>A0A8J7JKJ6_9BACT</name>
<feature type="region of interest" description="Disordered" evidence="1">
    <location>
        <begin position="126"/>
        <end position="157"/>
    </location>
</feature>
<dbReference type="Pfam" id="PF14520">
    <property type="entry name" value="HHH_5"/>
    <property type="match status" value="1"/>
</dbReference>
<organism evidence="2 3">
    <name type="scientific">Geomesophilobacter sediminis</name>
    <dbReference type="NCBI Taxonomy" id="2798584"/>
    <lineage>
        <taxon>Bacteria</taxon>
        <taxon>Pseudomonadati</taxon>
        <taxon>Thermodesulfobacteriota</taxon>
        <taxon>Desulfuromonadia</taxon>
        <taxon>Geobacterales</taxon>
        <taxon>Geobacteraceae</taxon>
        <taxon>Geomesophilobacter</taxon>
    </lineage>
</organism>